<feature type="active site" description="Proton donor" evidence="2">
    <location>
        <position position="45"/>
    </location>
</feature>
<feature type="short sequence motif" description="HXTX 1" evidence="2">
    <location>
        <begin position="45"/>
        <end position="48"/>
    </location>
</feature>
<organism evidence="4 5">
    <name type="scientific">candidate division WWE3 bacterium RIFCSPHIGHO2_01_FULL_48_15</name>
    <dbReference type="NCBI Taxonomy" id="1802619"/>
    <lineage>
        <taxon>Bacteria</taxon>
        <taxon>Katanobacteria</taxon>
    </lineage>
</organism>
<reference evidence="4 5" key="1">
    <citation type="journal article" date="2016" name="Nat. Commun.">
        <title>Thousands of microbial genomes shed light on interconnected biogeochemical processes in an aquifer system.</title>
        <authorList>
            <person name="Anantharaman K."/>
            <person name="Brown C.T."/>
            <person name="Hug L.A."/>
            <person name="Sharon I."/>
            <person name="Castelle C.J."/>
            <person name="Probst A.J."/>
            <person name="Thomas B.C."/>
            <person name="Singh A."/>
            <person name="Wilkins M.J."/>
            <person name="Karaoz U."/>
            <person name="Brodie E.L."/>
            <person name="Williams K.H."/>
            <person name="Hubbard S.S."/>
            <person name="Banfield J.F."/>
        </authorList>
    </citation>
    <scope>NUCLEOTIDE SEQUENCE [LARGE SCALE GENOMIC DNA]</scope>
</reference>
<dbReference type="EC" id="3.1.4.58" evidence="2"/>
<feature type="domain" description="Phosphoesterase HXTX" evidence="3">
    <location>
        <begin position="97"/>
        <end position="169"/>
    </location>
</feature>
<accession>A0A1F4VA29</accession>
<keyword evidence="1 2" id="KW-0378">Hydrolase</keyword>
<dbReference type="InterPro" id="IPR004175">
    <property type="entry name" value="RNA_CPDase"/>
</dbReference>
<dbReference type="InterPro" id="IPR014051">
    <property type="entry name" value="Phosphoesterase_HXTX"/>
</dbReference>
<evidence type="ECO:0000256" key="2">
    <source>
        <dbReference type="HAMAP-Rule" id="MF_01940"/>
    </source>
</evidence>
<sequence length="183" mass="21078">MEMIRLFLAVPVPKKIKEELAREQEKVKNSLSDWKINWVAPENFHITLIFLGWVENEKVKTLKGDIAGAQKNLPDFEISTGSLTFEERPIWLEIKKGTEKLQKLQEILGKELSIKGSYLEKRASHPHLTIGRVKNKGKSKLPKIKKSFTWKADKIVLYQSKLRRSGSVYTELVSFPLGKTDNF</sequence>
<evidence type="ECO:0000259" key="3">
    <source>
        <dbReference type="Pfam" id="PF02834"/>
    </source>
</evidence>
<comment type="catalytic activity">
    <reaction evidence="2">
        <text>a 3'-end 2',3'-cyclophospho-ribonucleotide-RNA + H2O = a 3'-end 2'-phospho-ribonucleotide-RNA + H(+)</text>
        <dbReference type="Rhea" id="RHEA:11828"/>
        <dbReference type="Rhea" id="RHEA-COMP:10464"/>
        <dbReference type="Rhea" id="RHEA-COMP:17353"/>
        <dbReference type="ChEBI" id="CHEBI:15377"/>
        <dbReference type="ChEBI" id="CHEBI:15378"/>
        <dbReference type="ChEBI" id="CHEBI:83064"/>
        <dbReference type="ChEBI" id="CHEBI:173113"/>
        <dbReference type="EC" id="3.1.4.58"/>
    </reaction>
</comment>
<dbReference type="InterPro" id="IPR009097">
    <property type="entry name" value="Cyclic_Pdiesterase"/>
</dbReference>
<evidence type="ECO:0000313" key="5">
    <source>
        <dbReference type="Proteomes" id="UP000179005"/>
    </source>
</evidence>
<dbReference type="GO" id="GO:0008664">
    <property type="term" value="F:RNA 2',3'-cyclic 3'-phosphodiesterase activity"/>
    <property type="evidence" value="ECO:0007669"/>
    <property type="project" value="UniProtKB-EC"/>
</dbReference>
<evidence type="ECO:0000256" key="1">
    <source>
        <dbReference type="ARBA" id="ARBA00022801"/>
    </source>
</evidence>
<dbReference type="HAMAP" id="MF_01940">
    <property type="entry name" value="RNA_CPDase"/>
    <property type="match status" value="1"/>
</dbReference>
<dbReference type="AlphaFoldDB" id="A0A1F4VA29"/>
<protein>
    <recommendedName>
        <fullName evidence="2">RNA 2',3'-cyclic phosphodiesterase</fullName>
        <shortName evidence="2">RNA 2',3'-CPDase</shortName>
        <ecNumber evidence="2">3.1.4.58</ecNumber>
    </recommendedName>
</protein>
<feature type="active site" description="Proton acceptor" evidence="2">
    <location>
        <position position="127"/>
    </location>
</feature>
<dbReference type="Gene3D" id="3.90.1140.10">
    <property type="entry name" value="Cyclic phosphodiesterase"/>
    <property type="match status" value="1"/>
</dbReference>
<dbReference type="Proteomes" id="UP000179005">
    <property type="component" value="Unassembled WGS sequence"/>
</dbReference>
<dbReference type="EMBL" id="MEVC01000025">
    <property type="protein sequence ID" value="OGC53998.1"/>
    <property type="molecule type" value="Genomic_DNA"/>
</dbReference>
<gene>
    <name evidence="4" type="ORF">A2797_00505</name>
</gene>
<dbReference type="NCBIfam" id="TIGR02258">
    <property type="entry name" value="2_5_ligase"/>
    <property type="match status" value="1"/>
</dbReference>
<name>A0A1F4VA29_UNCKA</name>
<feature type="domain" description="Phosphoesterase HXTX" evidence="3">
    <location>
        <begin position="10"/>
        <end position="83"/>
    </location>
</feature>
<dbReference type="PANTHER" id="PTHR35561">
    <property type="entry name" value="RNA 2',3'-CYCLIC PHOSPHODIESTERASE"/>
    <property type="match status" value="1"/>
</dbReference>
<dbReference type="SUPFAM" id="SSF55144">
    <property type="entry name" value="LigT-like"/>
    <property type="match status" value="1"/>
</dbReference>
<dbReference type="GO" id="GO:0016874">
    <property type="term" value="F:ligase activity"/>
    <property type="evidence" value="ECO:0007669"/>
    <property type="project" value="UniProtKB-KW"/>
</dbReference>
<evidence type="ECO:0000313" key="4">
    <source>
        <dbReference type="EMBL" id="OGC53998.1"/>
    </source>
</evidence>
<dbReference type="Pfam" id="PF02834">
    <property type="entry name" value="LigT_PEase"/>
    <property type="match status" value="2"/>
</dbReference>
<feature type="short sequence motif" description="HXTX 2" evidence="2">
    <location>
        <begin position="127"/>
        <end position="130"/>
    </location>
</feature>
<dbReference type="GO" id="GO:0004113">
    <property type="term" value="F:2',3'-cyclic-nucleotide 3'-phosphodiesterase activity"/>
    <property type="evidence" value="ECO:0007669"/>
    <property type="project" value="InterPro"/>
</dbReference>
<proteinExistence type="inferred from homology"/>
<keyword evidence="4" id="KW-0436">Ligase</keyword>
<dbReference type="PANTHER" id="PTHR35561:SF1">
    <property type="entry name" value="RNA 2',3'-CYCLIC PHOSPHODIESTERASE"/>
    <property type="match status" value="1"/>
</dbReference>
<comment type="similarity">
    <text evidence="2">Belongs to the 2H phosphoesterase superfamily. ThpR family.</text>
</comment>
<comment type="caution">
    <text evidence="4">The sequence shown here is derived from an EMBL/GenBank/DDBJ whole genome shotgun (WGS) entry which is preliminary data.</text>
</comment>
<comment type="function">
    <text evidence="2">Hydrolyzes RNA 2',3'-cyclic phosphodiester to an RNA 2'-phosphomonoester.</text>
</comment>